<organism evidence="2 3">
    <name type="scientific">Orchesella dallaii</name>
    <dbReference type="NCBI Taxonomy" id="48710"/>
    <lineage>
        <taxon>Eukaryota</taxon>
        <taxon>Metazoa</taxon>
        <taxon>Ecdysozoa</taxon>
        <taxon>Arthropoda</taxon>
        <taxon>Hexapoda</taxon>
        <taxon>Collembola</taxon>
        <taxon>Entomobryomorpha</taxon>
        <taxon>Entomobryoidea</taxon>
        <taxon>Orchesellidae</taxon>
        <taxon>Orchesellinae</taxon>
        <taxon>Orchesella</taxon>
    </lineage>
</organism>
<evidence type="ECO:0008006" key="4">
    <source>
        <dbReference type="Google" id="ProtNLM"/>
    </source>
</evidence>
<dbReference type="Proteomes" id="UP001642540">
    <property type="component" value="Unassembled WGS sequence"/>
</dbReference>
<reference evidence="2 3" key="1">
    <citation type="submission" date="2024-08" db="EMBL/GenBank/DDBJ databases">
        <authorList>
            <person name="Cucini C."/>
            <person name="Frati F."/>
        </authorList>
    </citation>
    <scope>NUCLEOTIDE SEQUENCE [LARGE SCALE GENOMIC DNA]</scope>
</reference>
<keyword evidence="1" id="KW-1133">Transmembrane helix</keyword>
<dbReference type="EMBL" id="CAXLJM020000004">
    <property type="protein sequence ID" value="CAL8069356.1"/>
    <property type="molecule type" value="Genomic_DNA"/>
</dbReference>
<feature type="transmembrane region" description="Helical" evidence="1">
    <location>
        <begin position="81"/>
        <end position="98"/>
    </location>
</feature>
<accession>A0ABP1PJI3</accession>
<feature type="transmembrane region" description="Helical" evidence="1">
    <location>
        <begin position="262"/>
        <end position="283"/>
    </location>
</feature>
<evidence type="ECO:0000313" key="2">
    <source>
        <dbReference type="EMBL" id="CAL8069356.1"/>
    </source>
</evidence>
<evidence type="ECO:0000313" key="3">
    <source>
        <dbReference type="Proteomes" id="UP001642540"/>
    </source>
</evidence>
<gene>
    <name evidence="2" type="ORF">ODALV1_LOCUS730</name>
</gene>
<proteinExistence type="predicted"/>
<name>A0ABP1PJI3_9HEXA</name>
<feature type="transmembrane region" description="Helical" evidence="1">
    <location>
        <begin position="189"/>
        <end position="208"/>
    </location>
</feature>
<keyword evidence="1" id="KW-0812">Transmembrane</keyword>
<evidence type="ECO:0000256" key="1">
    <source>
        <dbReference type="SAM" id="Phobius"/>
    </source>
</evidence>
<sequence length="402" mass="46830">MLTNLHVFALRLQKHLFFYMYPYPCRWESSFKKLQVTVPAWKRLPFVLALFMVFFNTLQLVLGAIYFLIIKRQKDYGRFHFFMHTYIAYAFAVWLVIAKTTWQNLTTSIIGINELLEMERELLKRHPIRRCHLAIILSSHQHSAGALLILSIVAAGSPFVVLFIMLSFEYDMLHFILHEILPSPTEWDIKLILFNLCLRAIFLLSVMLELFRTIAFVFALLVICFDSLTTILHILESNLAIPRIFKGGYLHISVIYKSMERIVSVVVYGVVNVGFWFVVLNVWIQIKGFGKVPTLLYVCSISLTIMAVLLVVLFLPRFVAFLDKLSTLPASHVKEMAYLSVRCKWRKDIKIALKRAAALQPIRLKFGPFYTIDENFIMEYMCLLTMRIFDAIFIVDFERPSV</sequence>
<feature type="transmembrane region" description="Helical" evidence="1">
    <location>
        <begin position="214"/>
        <end position="241"/>
    </location>
</feature>
<protein>
    <recommendedName>
        <fullName evidence="4">Gustatory receptor</fullName>
    </recommendedName>
</protein>
<feature type="transmembrane region" description="Helical" evidence="1">
    <location>
        <begin position="295"/>
        <end position="315"/>
    </location>
</feature>
<feature type="transmembrane region" description="Helical" evidence="1">
    <location>
        <begin position="46"/>
        <end position="69"/>
    </location>
</feature>
<feature type="transmembrane region" description="Helical" evidence="1">
    <location>
        <begin position="146"/>
        <end position="168"/>
    </location>
</feature>
<keyword evidence="1" id="KW-0472">Membrane</keyword>
<comment type="caution">
    <text evidence="2">The sequence shown here is derived from an EMBL/GenBank/DDBJ whole genome shotgun (WGS) entry which is preliminary data.</text>
</comment>
<keyword evidence="3" id="KW-1185">Reference proteome</keyword>